<dbReference type="SUPFAM" id="SSF48264">
    <property type="entry name" value="Cytochrome P450"/>
    <property type="match status" value="1"/>
</dbReference>
<evidence type="ECO:0000256" key="2">
    <source>
        <dbReference type="ARBA" id="ARBA00022516"/>
    </source>
</evidence>
<keyword evidence="3 12" id="KW-0349">Heme</keyword>
<evidence type="ECO:0000256" key="3">
    <source>
        <dbReference type="ARBA" id="ARBA00022617"/>
    </source>
</evidence>
<evidence type="ECO:0000256" key="12">
    <source>
        <dbReference type="PIRSR" id="PIRSR602403-1"/>
    </source>
</evidence>
<dbReference type="GO" id="GO:0006633">
    <property type="term" value="P:fatty acid biosynthetic process"/>
    <property type="evidence" value="ECO:0007669"/>
    <property type="project" value="UniProtKB-KW"/>
</dbReference>
<organism evidence="14 15">
    <name type="scientific">Zostera marina</name>
    <name type="common">Eelgrass</name>
    <dbReference type="NCBI Taxonomy" id="29655"/>
    <lineage>
        <taxon>Eukaryota</taxon>
        <taxon>Viridiplantae</taxon>
        <taxon>Streptophyta</taxon>
        <taxon>Embryophyta</taxon>
        <taxon>Tracheophyta</taxon>
        <taxon>Spermatophyta</taxon>
        <taxon>Magnoliopsida</taxon>
        <taxon>Liliopsida</taxon>
        <taxon>Zosteraceae</taxon>
        <taxon>Zostera</taxon>
    </lineage>
</organism>
<feature type="compositionally biased region" description="Polar residues" evidence="13">
    <location>
        <begin position="36"/>
        <end position="48"/>
    </location>
</feature>
<dbReference type="PRINTS" id="PR00465">
    <property type="entry name" value="EP450IV"/>
</dbReference>
<dbReference type="InterPro" id="IPR036396">
    <property type="entry name" value="Cyt_P450_sf"/>
</dbReference>
<sequence length="522" mass="58301">MAAFVYPSLSIRTAPLYSSSHQHHNHNRGGRRRLFVSNSVSDSPTTTPDENKSKLPIRSIPGGYGLPLLGAIKDRLDYFYFQGTDGFFNSRISEHKSTVFRANMPPGPPIASDPKVVVLLDAASFPILFDVSKVEKKDVFTGTYMPSTDLTGGYRVLSYLDPSEPKHAQLKNLIFYILSSRRQFVIPEFRTTFGSMFESIDREIEDKGKADFGGFNDKASFVYVAKSLYGTDPADTSLKSDGPDLIVKWLLFQLSPILTLGLPFFLEDPLLHTFTLPGFLIKSDYQRLYDFFLEAAGNSGALDEAERLGLSKEEACHNILFSACFNTYGGMKIFFPAILKWVGSVGPQLHAKLAAEIRDAVRKNGGQVTMAGMENDMPLMKSVVYEAFRIEPPVPLQYAKAKEDIVIQSHDAAYQVKKGEMLFGYQPFATKDGRVFKKPETFLAERFLGEEGERLLKYVVWSNGSETDSPTTQNKQCAGKEFVVMMARLLLVEIFLRYDTFAVAVEGSSIQISSLTKRTDLP</sequence>
<evidence type="ECO:0000256" key="8">
    <source>
        <dbReference type="ARBA" id="ARBA00023098"/>
    </source>
</evidence>
<proteinExistence type="inferred from homology"/>
<comment type="similarity">
    <text evidence="1">Belongs to the cytochrome P450 family.</text>
</comment>
<dbReference type="PANTHER" id="PTHR24286:SF255">
    <property type="entry name" value="ALLENE OXIDE SYNTHASE, CHLOROPLASTIC"/>
    <property type="match status" value="1"/>
</dbReference>
<evidence type="ECO:0000256" key="10">
    <source>
        <dbReference type="ARBA" id="ARBA00023239"/>
    </source>
</evidence>
<dbReference type="InterPro" id="IPR002403">
    <property type="entry name" value="Cyt_P450_E_grp-IV"/>
</dbReference>
<dbReference type="Gene3D" id="1.10.630.10">
    <property type="entry name" value="Cytochrome P450"/>
    <property type="match status" value="1"/>
</dbReference>
<keyword evidence="9" id="KW-0275">Fatty acid biosynthesis</keyword>
<feature type="region of interest" description="Disordered" evidence="13">
    <location>
        <begin position="18"/>
        <end position="56"/>
    </location>
</feature>
<dbReference type="OrthoDB" id="2789670at2759"/>
<comment type="pathway">
    <text evidence="11">Lipid metabolism; oxylipin biosynthesis.</text>
</comment>
<keyword evidence="4 12" id="KW-0479">Metal-binding</keyword>
<evidence type="ECO:0000256" key="13">
    <source>
        <dbReference type="SAM" id="MobiDB-lite"/>
    </source>
</evidence>
<dbReference type="GO" id="GO:0016705">
    <property type="term" value="F:oxidoreductase activity, acting on paired donors, with incorporation or reduction of molecular oxygen"/>
    <property type="evidence" value="ECO:0007669"/>
    <property type="project" value="InterPro"/>
</dbReference>
<accession>A0A0K9NH99</accession>
<comment type="caution">
    <text evidence="14">The sequence shown here is derived from an EMBL/GenBank/DDBJ whole genome shotgun (WGS) entry which is preliminary data.</text>
</comment>
<evidence type="ECO:0000256" key="6">
    <source>
        <dbReference type="ARBA" id="ARBA00022832"/>
    </source>
</evidence>
<gene>
    <name evidence="14" type="ORF">ZOSMA_9G01180</name>
</gene>
<keyword evidence="5" id="KW-0925">Oxylipin biosynthesis</keyword>
<dbReference type="Pfam" id="PF00067">
    <property type="entry name" value="p450"/>
    <property type="match status" value="1"/>
</dbReference>
<keyword evidence="8" id="KW-0443">Lipid metabolism</keyword>
<keyword evidence="2" id="KW-0444">Lipid biosynthesis</keyword>
<feature type="compositionally biased region" description="Basic residues" evidence="13">
    <location>
        <begin position="21"/>
        <end position="34"/>
    </location>
</feature>
<evidence type="ECO:0000256" key="7">
    <source>
        <dbReference type="ARBA" id="ARBA00023004"/>
    </source>
</evidence>
<feature type="binding site" description="axial binding residue" evidence="12">
    <location>
        <position position="477"/>
    </location>
    <ligand>
        <name>heme</name>
        <dbReference type="ChEBI" id="CHEBI:30413"/>
    </ligand>
    <ligandPart>
        <name>Fe</name>
        <dbReference type="ChEBI" id="CHEBI:18248"/>
    </ligandPart>
</feature>
<name>A0A0K9NH99_ZOSMR</name>
<dbReference type="GO" id="GO:0016829">
    <property type="term" value="F:lyase activity"/>
    <property type="evidence" value="ECO:0007669"/>
    <property type="project" value="UniProtKB-KW"/>
</dbReference>
<evidence type="ECO:0000256" key="11">
    <source>
        <dbReference type="ARBA" id="ARBA00060657"/>
    </source>
</evidence>
<dbReference type="InterPro" id="IPR001128">
    <property type="entry name" value="Cyt_P450"/>
</dbReference>
<dbReference type="FunFam" id="1.10.630.10:FF:000024">
    <property type="entry name" value="Allene oxide synthase, chloroplastic"/>
    <property type="match status" value="1"/>
</dbReference>
<dbReference type="Proteomes" id="UP000036987">
    <property type="component" value="Unassembled WGS sequence"/>
</dbReference>
<keyword evidence="6" id="KW-0276">Fatty acid metabolism</keyword>
<reference evidence="15" key="1">
    <citation type="journal article" date="2016" name="Nature">
        <title>The genome of the seagrass Zostera marina reveals angiosperm adaptation to the sea.</title>
        <authorList>
            <person name="Olsen J.L."/>
            <person name="Rouze P."/>
            <person name="Verhelst B."/>
            <person name="Lin Y.-C."/>
            <person name="Bayer T."/>
            <person name="Collen J."/>
            <person name="Dattolo E."/>
            <person name="De Paoli E."/>
            <person name="Dittami S."/>
            <person name="Maumus F."/>
            <person name="Michel G."/>
            <person name="Kersting A."/>
            <person name="Lauritano C."/>
            <person name="Lohaus R."/>
            <person name="Toepel M."/>
            <person name="Tonon T."/>
            <person name="Vanneste K."/>
            <person name="Amirebrahimi M."/>
            <person name="Brakel J."/>
            <person name="Bostroem C."/>
            <person name="Chovatia M."/>
            <person name="Grimwood J."/>
            <person name="Jenkins J.W."/>
            <person name="Jueterbock A."/>
            <person name="Mraz A."/>
            <person name="Stam W.T."/>
            <person name="Tice H."/>
            <person name="Bornberg-Bauer E."/>
            <person name="Green P.J."/>
            <person name="Pearson G.A."/>
            <person name="Procaccini G."/>
            <person name="Duarte C.M."/>
            <person name="Schmutz J."/>
            <person name="Reusch T.B.H."/>
            <person name="Van de Peer Y."/>
        </authorList>
    </citation>
    <scope>NUCLEOTIDE SEQUENCE [LARGE SCALE GENOMIC DNA]</scope>
    <source>
        <strain evidence="15">cv. Finnish</strain>
    </source>
</reference>
<evidence type="ECO:0000256" key="5">
    <source>
        <dbReference type="ARBA" id="ARBA00022767"/>
    </source>
</evidence>
<protein>
    <submittedName>
        <fullName evidence="14">Allene oxide synthase</fullName>
    </submittedName>
</protein>
<evidence type="ECO:0000313" key="15">
    <source>
        <dbReference type="Proteomes" id="UP000036987"/>
    </source>
</evidence>
<keyword evidence="10" id="KW-0456">Lyase</keyword>
<dbReference type="OMA" id="KWIAKAG"/>
<dbReference type="GO" id="GO:0031408">
    <property type="term" value="P:oxylipin biosynthetic process"/>
    <property type="evidence" value="ECO:0007669"/>
    <property type="project" value="UniProtKB-KW"/>
</dbReference>
<dbReference type="GO" id="GO:0020037">
    <property type="term" value="F:heme binding"/>
    <property type="evidence" value="ECO:0007669"/>
    <property type="project" value="InterPro"/>
</dbReference>
<dbReference type="CDD" id="cd11071">
    <property type="entry name" value="CYP74"/>
    <property type="match status" value="1"/>
</dbReference>
<comment type="cofactor">
    <cofactor evidence="12">
        <name>heme</name>
        <dbReference type="ChEBI" id="CHEBI:30413"/>
    </cofactor>
</comment>
<dbReference type="PANTHER" id="PTHR24286">
    <property type="entry name" value="CYTOCHROME P450 26"/>
    <property type="match status" value="1"/>
</dbReference>
<evidence type="ECO:0000256" key="9">
    <source>
        <dbReference type="ARBA" id="ARBA00023160"/>
    </source>
</evidence>
<keyword evidence="15" id="KW-1185">Reference proteome</keyword>
<dbReference type="STRING" id="29655.A0A0K9NH99"/>
<dbReference type="AlphaFoldDB" id="A0A0K9NH99"/>
<evidence type="ECO:0000256" key="1">
    <source>
        <dbReference type="ARBA" id="ARBA00010617"/>
    </source>
</evidence>
<evidence type="ECO:0000313" key="14">
    <source>
        <dbReference type="EMBL" id="KMZ56013.1"/>
    </source>
</evidence>
<keyword evidence="7 12" id="KW-0408">Iron</keyword>
<dbReference type="GO" id="GO:0005506">
    <property type="term" value="F:iron ion binding"/>
    <property type="evidence" value="ECO:0007669"/>
    <property type="project" value="InterPro"/>
</dbReference>
<dbReference type="EMBL" id="LFYR01002228">
    <property type="protein sequence ID" value="KMZ56013.1"/>
    <property type="molecule type" value="Genomic_DNA"/>
</dbReference>
<dbReference type="GO" id="GO:0004497">
    <property type="term" value="F:monooxygenase activity"/>
    <property type="evidence" value="ECO:0000318"/>
    <property type="project" value="GO_Central"/>
</dbReference>
<evidence type="ECO:0000256" key="4">
    <source>
        <dbReference type="ARBA" id="ARBA00022723"/>
    </source>
</evidence>